<dbReference type="InterPro" id="IPR052751">
    <property type="entry name" value="Plant_MAPKKK"/>
</dbReference>
<organism evidence="8 9">
    <name type="scientific">Stylosanthes scabra</name>
    <dbReference type="NCBI Taxonomy" id="79078"/>
    <lineage>
        <taxon>Eukaryota</taxon>
        <taxon>Viridiplantae</taxon>
        <taxon>Streptophyta</taxon>
        <taxon>Embryophyta</taxon>
        <taxon>Tracheophyta</taxon>
        <taxon>Spermatophyta</taxon>
        <taxon>Magnoliopsida</taxon>
        <taxon>eudicotyledons</taxon>
        <taxon>Gunneridae</taxon>
        <taxon>Pentapetalae</taxon>
        <taxon>rosids</taxon>
        <taxon>fabids</taxon>
        <taxon>Fabales</taxon>
        <taxon>Fabaceae</taxon>
        <taxon>Papilionoideae</taxon>
        <taxon>50 kb inversion clade</taxon>
        <taxon>dalbergioids sensu lato</taxon>
        <taxon>Dalbergieae</taxon>
        <taxon>Pterocarpus clade</taxon>
        <taxon>Stylosanthes</taxon>
    </lineage>
</organism>
<dbReference type="InterPro" id="IPR000719">
    <property type="entry name" value="Prot_kinase_dom"/>
</dbReference>
<keyword evidence="1" id="KW-0808">Transferase</keyword>
<reference evidence="8 9" key="1">
    <citation type="journal article" date="2023" name="Plants (Basel)">
        <title>Bridging the Gap: Combining Genomics and Transcriptomics Approaches to Understand Stylosanthes scabra, an Orphan Legume from the Brazilian Caatinga.</title>
        <authorList>
            <person name="Ferreira-Neto J.R.C."/>
            <person name="da Silva M.D."/>
            <person name="Binneck E."/>
            <person name="de Melo N.F."/>
            <person name="da Silva R.H."/>
            <person name="de Melo A.L.T.M."/>
            <person name="Pandolfi V."/>
            <person name="Bustamante F.O."/>
            <person name="Brasileiro-Vidal A.C."/>
            <person name="Benko-Iseppon A.M."/>
        </authorList>
    </citation>
    <scope>NUCLEOTIDE SEQUENCE [LARGE SCALE GENOMIC DNA]</scope>
    <source>
        <tissue evidence="8">Leaves</tissue>
    </source>
</reference>
<dbReference type="Pfam" id="PF00069">
    <property type="entry name" value="Pkinase"/>
    <property type="match status" value="1"/>
</dbReference>
<dbReference type="SMART" id="SM00220">
    <property type="entry name" value="S_TKc"/>
    <property type="match status" value="1"/>
</dbReference>
<dbReference type="PROSITE" id="PS00108">
    <property type="entry name" value="PROTEIN_KINASE_ST"/>
    <property type="match status" value="1"/>
</dbReference>
<evidence type="ECO:0000256" key="1">
    <source>
        <dbReference type="ARBA" id="ARBA00022679"/>
    </source>
</evidence>
<dbReference type="InterPro" id="IPR017441">
    <property type="entry name" value="Protein_kinase_ATP_BS"/>
</dbReference>
<dbReference type="PANTHER" id="PTHR48011:SF8">
    <property type="entry name" value="MAP KINASE KINASE KINASE"/>
    <property type="match status" value="1"/>
</dbReference>
<keyword evidence="4 5" id="KW-0067">ATP-binding</keyword>
<dbReference type="PROSITE" id="PS00107">
    <property type="entry name" value="PROTEIN_KINASE_ATP"/>
    <property type="match status" value="1"/>
</dbReference>
<evidence type="ECO:0000259" key="7">
    <source>
        <dbReference type="PROSITE" id="PS50011"/>
    </source>
</evidence>
<comment type="similarity">
    <text evidence="6">Belongs to the protein kinase superfamily.</text>
</comment>
<keyword evidence="3" id="KW-0418">Kinase</keyword>
<dbReference type="SUPFAM" id="SSF56112">
    <property type="entry name" value="Protein kinase-like (PK-like)"/>
    <property type="match status" value="1"/>
</dbReference>
<accession>A0ABU6TJY7</accession>
<evidence type="ECO:0000256" key="2">
    <source>
        <dbReference type="ARBA" id="ARBA00022741"/>
    </source>
</evidence>
<proteinExistence type="inferred from homology"/>
<dbReference type="PANTHER" id="PTHR48011">
    <property type="entry name" value="CCR4-NOT TRANSCRIPTIONAL COMPLEX SUBUNIT CAF120-RELATED"/>
    <property type="match status" value="1"/>
</dbReference>
<dbReference type="InterPro" id="IPR008271">
    <property type="entry name" value="Ser/Thr_kinase_AS"/>
</dbReference>
<evidence type="ECO:0000313" key="9">
    <source>
        <dbReference type="Proteomes" id="UP001341840"/>
    </source>
</evidence>
<comment type="caution">
    <text evidence="8">The sequence shown here is derived from an EMBL/GenBank/DDBJ whole genome shotgun (WGS) entry which is preliminary data.</text>
</comment>
<keyword evidence="2 5" id="KW-0547">Nucleotide-binding</keyword>
<feature type="binding site" evidence="5">
    <location>
        <position position="32"/>
    </location>
    <ligand>
        <name>ATP</name>
        <dbReference type="ChEBI" id="CHEBI:30616"/>
    </ligand>
</feature>
<dbReference type="PROSITE" id="PS50011">
    <property type="entry name" value="PROTEIN_KINASE_DOM"/>
    <property type="match status" value="1"/>
</dbReference>
<evidence type="ECO:0000313" key="8">
    <source>
        <dbReference type="EMBL" id="MED6148268.1"/>
    </source>
</evidence>
<keyword evidence="6" id="KW-0723">Serine/threonine-protein kinase</keyword>
<name>A0ABU6TJY7_9FABA</name>
<sequence>MEWFRGQIIGQGSSATVCLASSTTSAAVFAVKSAEFSQSQHLQTEQKILSTLSSPYIVTYKGFDITKEKNKLMFNLFMEYMPHGTLSNHGGRLREPVIARYTEQVLKGLEYLHSRGLVHCDIKGSNILVGEGNCVKIADFGLTKRLNESAGVPLAGTPAFMSPEAVRGEEQGYPCDVWGIGCTVIEMATGCSPWPKVKDPVSMLYHVGYSGEVPEIPRFLSEEAKDFLEKCLRRNPRERWSASQLLNHPFLGEFSSKDGDCVVGESNNNSSSSWSPTSILDQGFWNSVEESELPIAAEGEFVQTCCVHSASDRIKKLALCSGGPNWNWESENWITTRGNNNGKGEGSCSCCCIGGSIIASNSASDSWCEVEESNNSNNNNNVIIINSNCRISRCCYEEFKCREVRVEVDSVNFDIMQPLTLDIL</sequence>
<keyword evidence="9" id="KW-1185">Reference proteome</keyword>
<dbReference type="Gene3D" id="1.10.510.10">
    <property type="entry name" value="Transferase(Phosphotransferase) domain 1"/>
    <property type="match status" value="1"/>
</dbReference>
<evidence type="ECO:0000256" key="6">
    <source>
        <dbReference type="RuleBase" id="RU000304"/>
    </source>
</evidence>
<dbReference type="EMBL" id="JASCZI010090986">
    <property type="protein sequence ID" value="MED6148268.1"/>
    <property type="molecule type" value="Genomic_DNA"/>
</dbReference>
<protein>
    <recommendedName>
        <fullName evidence="7">Protein kinase domain-containing protein</fullName>
    </recommendedName>
</protein>
<evidence type="ECO:0000256" key="4">
    <source>
        <dbReference type="ARBA" id="ARBA00022840"/>
    </source>
</evidence>
<dbReference type="CDD" id="cd06606">
    <property type="entry name" value="STKc_MAPKKK"/>
    <property type="match status" value="1"/>
</dbReference>
<dbReference type="InterPro" id="IPR011009">
    <property type="entry name" value="Kinase-like_dom_sf"/>
</dbReference>
<evidence type="ECO:0000256" key="3">
    <source>
        <dbReference type="ARBA" id="ARBA00022777"/>
    </source>
</evidence>
<gene>
    <name evidence="8" type="ORF">PIB30_051522</name>
</gene>
<feature type="domain" description="Protein kinase" evidence="7">
    <location>
        <begin position="3"/>
        <end position="251"/>
    </location>
</feature>
<dbReference type="Proteomes" id="UP001341840">
    <property type="component" value="Unassembled WGS sequence"/>
</dbReference>
<evidence type="ECO:0000256" key="5">
    <source>
        <dbReference type="PROSITE-ProRule" id="PRU10141"/>
    </source>
</evidence>